<dbReference type="OrthoDB" id="2684872at2759"/>
<name>A0A8I2YIS8_9AGAM</name>
<dbReference type="EMBL" id="JAGFBS010000023">
    <property type="protein sequence ID" value="KAG6373119.1"/>
    <property type="molecule type" value="Genomic_DNA"/>
</dbReference>
<dbReference type="AlphaFoldDB" id="A0A8I2YIS8"/>
<feature type="region of interest" description="Disordered" evidence="1">
    <location>
        <begin position="1"/>
        <end position="46"/>
    </location>
</feature>
<evidence type="ECO:0000313" key="2">
    <source>
        <dbReference type="EMBL" id="KAG6373119.1"/>
    </source>
</evidence>
<proteinExistence type="predicted"/>
<comment type="caution">
    <text evidence="2">The sequence shown here is derived from an EMBL/GenBank/DDBJ whole genome shotgun (WGS) entry which is preliminary data.</text>
</comment>
<reference evidence="2" key="1">
    <citation type="submission" date="2021-03" db="EMBL/GenBank/DDBJ databases">
        <title>Evolutionary innovations through gain and loss of genes in the ectomycorrhizal Boletales.</title>
        <authorList>
            <person name="Wu G."/>
            <person name="Miyauchi S."/>
            <person name="Morin E."/>
            <person name="Yang Z.-L."/>
            <person name="Xu J."/>
            <person name="Martin F.M."/>
        </authorList>
    </citation>
    <scope>NUCLEOTIDE SEQUENCE</scope>
    <source>
        <strain evidence="2">BR01</strain>
    </source>
</reference>
<evidence type="ECO:0000313" key="3">
    <source>
        <dbReference type="Proteomes" id="UP000683000"/>
    </source>
</evidence>
<evidence type="ECO:0000256" key="1">
    <source>
        <dbReference type="SAM" id="MobiDB-lite"/>
    </source>
</evidence>
<keyword evidence="3" id="KW-1185">Reference proteome</keyword>
<accession>A0A8I2YIS8</accession>
<gene>
    <name evidence="2" type="ORF">JVT61DRAFT_6721</name>
</gene>
<dbReference type="Proteomes" id="UP000683000">
    <property type="component" value="Unassembled WGS sequence"/>
</dbReference>
<organism evidence="2 3">
    <name type="scientific">Boletus reticuloceps</name>
    <dbReference type="NCBI Taxonomy" id="495285"/>
    <lineage>
        <taxon>Eukaryota</taxon>
        <taxon>Fungi</taxon>
        <taxon>Dikarya</taxon>
        <taxon>Basidiomycota</taxon>
        <taxon>Agaricomycotina</taxon>
        <taxon>Agaricomycetes</taxon>
        <taxon>Agaricomycetidae</taxon>
        <taxon>Boletales</taxon>
        <taxon>Boletineae</taxon>
        <taxon>Boletaceae</taxon>
        <taxon>Boletoideae</taxon>
        <taxon>Boletus</taxon>
    </lineage>
</organism>
<protein>
    <submittedName>
        <fullName evidence="2">Uncharacterized protein</fullName>
    </submittedName>
</protein>
<sequence length="141" mass="16009">MSQELKEDFEKAELQRKEKEKVDAEKQEKKRIHEEARQSQIEHDVQSKTFQSLSTLRCKDDFITLAGALGISHDGTIEELRNRIKNYIRDPANVDIANNPRFVALFHGSGRAVTRITATTAASAHNHSNPHPDFSVQVPFT</sequence>